<feature type="region of interest" description="Disordered" evidence="2">
    <location>
        <begin position="1"/>
        <end position="29"/>
    </location>
</feature>
<proteinExistence type="predicted"/>
<evidence type="ECO:0000313" key="3">
    <source>
        <dbReference type="Proteomes" id="UP000038045"/>
    </source>
</evidence>
<feature type="coiled-coil region" evidence="1">
    <location>
        <begin position="48"/>
        <end position="78"/>
    </location>
</feature>
<organism evidence="3 4">
    <name type="scientific">Parastrongyloides trichosuri</name>
    <name type="common">Possum-specific nematode worm</name>
    <dbReference type="NCBI Taxonomy" id="131310"/>
    <lineage>
        <taxon>Eukaryota</taxon>
        <taxon>Metazoa</taxon>
        <taxon>Ecdysozoa</taxon>
        <taxon>Nematoda</taxon>
        <taxon>Chromadorea</taxon>
        <taxon>Rhabditida</taxon>
        <taxon>Tylenchina</taxon>
        <taxon>Panagrolaimomorpha</taxon>
        <taxon>Strongyloidoidea</taxon>
        <taxon>Strongyloididae</taxon>
        <taxon>Parastrongyloides</taxon>
    </lineage>
</organism>
<feature type="coiled-coil region" evidence="1">
    <location>
        <begin position="239"/>
        <end position="333"/>
    </location>
</feature>
<feature type="compositionally biased region" description="Low complexity" evidence="2">
    <location>
        <begin position="1"/>
        <end position="22"/>
    </location>
</feature>
<accession>A0A0N4Z9W0</accession>
<evidence type="ECO:0000256" key="1">
    <source>
        <dbReference type="SAM" id="Coils"/>
    </source>
</evidence>
<feature type="coiled-coil region" evidence="1">
    <location>
        <begin position="132"/>
        <end position="208"/>
    </location>
</feature>
<evidence type="ECO:0000256" key="2">
    <source>
        <dbReference type="SAM" id="MobiDB-lite"/>
    </source>
</evidence>
<dbReference type="AlphaFoldDB" id="A0A0N4Z9W0"/>
<dbReference type="Proteomes" id="UP000038045">
    <property type="component" value="Unplaced"/>
</dbReference>
<dbReference type="WBParaSite" id="PTRK_0000416800.1">
    <property type="protein sequence ID" value="PTRK_0000416800.1"/>
    <property type="gene ID" value="PTRK_0000416800"/>
</dbReference>
<name>A0A0N4Z9W0_PARTI</name>
<reference evidence="4" key="1">
    <citation type="submission" date="2017-02" db="UniProtKB">
        <authorList>
            <consortium name="WormBaseParasite"/>
        </authorList>
    </citation>
    <scope>IDENTIFICATION</scope>
</reference>
<sequence length="441" mass="51432">MSNSPATPLSYSTPTSSKSSNSNQQQLKDIDYFHSSKSSSSTLSRTEILDLKCRLVNLKKQLKEREQLIEELKNKTTISEALQYEEEHRPYLEQQVKTLTDICEKLLTAVQEGGEADNQRLKCMEQLYSQHMEELIKTAGELKNENGRLKKLMTENGGKIGKIIQENDYLREENKYLEQEVDNLRKIANDERTRNKELKLELKKQELTQRHISSSHANRLKDEIIATKHECSLKMESVRISAEDQLKEQELEIKRLKLNEDVLRKEIVRKEGTLEKMAKLMEQMLEENKKTLEKVSSTKKVVEKEVSQLKKENSFLKNKLGDIQQKYRDLESLCLKQTEDEGCYSYGSTKSQLIISAREQQISRDKHTIEKLQKQIDDLKKIPHATNPQRMLMEKSIKVRELEERIKLLTDELLLERDQRETATCLLAEMTKDMKILCGEK</sequence>
<evidence type="ECO:0000313" key="4">
    <source>
        <dbReference type="WBParaSite" id="PTRK_0000416800.1"/>
    </source>
</evidence>
<feature type="coiled-coil region" evidence="1">
    <location>
        <begin position="362"/>
        <end position="419"/>
    </location>
</feature>
<keyword evidence="1" id="KW-0175">Coiled coil</keyword>
<keyword evidence="3" id="KW-1185">Reference proteome</keyword>
<protein>
    <submittedName>
        <fullName evidence="4">Uncharacterized protein</fullName>
    </submittedName>
</protein>